<dbReference type="Gene3D" id="3.30.420.10">
    <property type="entry name" value="Ribonuclease H-like superfamily/Ribonuclease H"/>
    <property type="match status" value="1"/>
</dbReference>
<dbReference type="Proteomes" id="UP001552299">
    <property type="component" value="Unassembled WGS sequence"/>
</dbReference>
<dbReference type="CDD" id="cd06222">
    <property type="entry name" value="RNase_H_like"/>
    <property type="match status" value="1"/>
</dbReference>
<dbReference type="InterPro" id="IPR036397">
    <property type="entry name" value="RNaseH_sf"/>
</dbReference>
<dbReference type="InterPro" id="IPR012337">
    <property type="entry name" value="RNaseH-like_sf"/>
</dbReference>
<dbReference type="PANTHER" id="PTHR47723">
    <property type="entry name" value="OS05G0353850 PROTEIN"/>
    <property type="match status" value="1"/>
</dbReference>
<feature type="domain" description="RNase H type-1" evidence="1">
    <location>
        <begin position="45"/>
        <end position="142"/>
    </location>
</feature>
<gene>
    <name evidence="2" type="ORF">M5K25_007196</name>
</gene>
<name>A0ABD0VDM8_DENTH</name>
<dbReference type="InterPro" id="IPR002156">
    <property type="entry name" value="RNaseH_domain"/>
</dbReference>
<evidence type="ECO:0000313" key="2">
    <source>
        <dbReference type="EMBL" id="KAL0923148.1"/>
    </source>
</evidence>
<dbReference type="SUPFAM" id="SSF53098">
    <property type="entry name" value="Ribonuclease H-like"/>
    <property type="match status" value="1"/>
</dbReference>
<proteinExistence type="predicted"/>
<dbReference type="InterPro" id="IPR044730">
    <property type="entry name" value="RNase_H-like_dom_plant"/>
</dbReference>
<evidence type="ECO:0000259" key="1">
    <source>
        <dbReference type="Pfam" id="PF13456"/>
    </source>
</evidence>
<protein>
    <recommendedName>
        <fullName evidence="1">RNase H type-1 domain-containing protein</fullName>
    </recommendedName>
</protein>
<keyword evidence="3" id="KW-1185">Reference proteome</keyword>
<dbReference type="PANTHER" id="PTHR47723:SF19">
    <property type="entry name" value="POLYNUCLEOTIDYL TRANSFERASE, RIBONUCLEASE H-LIKE SUPERFAMILY PROTEIN"/>
    <property type="match status" value="1"/>
</dbReference>
<comment type="caution">
    <text evidence="2">The sequence shown here is derived from an EMBL/GenBank/DDBJ whole genome shotgun (WGS) entry which is preliminary data.</text>
</comment>
<organism evidence="2 3">
    <name type="scientific">Dendrobium thyrsiflorum</name>
    <name type="common">Pinecone-like raceme dendrobium</name>
    <name type="synonym">Orchid</name>
    <dbReference type="NCBI Taxonomy" id="117978"/>
    <lineage>
        <taxon>Eukaryota</taxon>
        <taxon>Viridiplantae</taxon>
        <taxon>Streptophyta</taxon>
        <taxon>Embryophyta</taxon>
        <taxon>Tracheophyta</taxon>
        <taxon>Spermatophyta</taxon>
        <taxon>Magnoliopsida</taxon>
        <taxon>Liliopsida</taxon>
        <taxon>Asparagales</taxon>
        <taxon>Orchidaceae</taxon>
        <taxon>Epidendroideae</taxon>
        <taxon>Malaxideae</taxon>
        <taxon>Dendrobiinae</taxon>
        <taxon>Dendrobium</taxon>
    </lineage>
</organism>
<dbReference type="InterPro" id="IPR053151">
    <property type="entry name" value="RNase_H-like"/>
</dbReference>
<dbReference type="EMBL" id="JANQDX010000006">
    <property type="protein sequence ID" value="KAL0923148.1"/>
    <property type="molecule type" value="Genomic_DNA"/>
</dbReference>
<sequence>MDANHIISNIKDKVYRLFKVNLLTIKNLKEFSFIAKDFVNHTSYGCGGIIRDYDGNFIIAYGVPLPKCTVIFAELSALFYGLNLCVSLGIDNIWIEVDALYMLNYFTDNKDRVNIKQLLRSLNVKISHIHREGNACADWFANVGSKLQRLMDFSYSELSNIIKGLIRLDKGGLPYIKGILAVALYGYSLPHFEGSDAMLGIPEFWWNEVFDTQDYLALQG</sequence>
<dbReference type="AlphaFoldDB" id="A0ABD0VDM8"/>
<dbReference type="Pfam" id="PF13456">
    <property type="entry name" value="RVT_3"/>
    <property type="match status" value="1"/>
</dbReference>
<reference evidence="2 3" key="1">
    <citation type="journal article" date="2024" name="Plant Biotechnol. J.">
        <title>Dendrobium thyrsiflorum genome and its molecular insights into genes involved in important horticultural traits.</title>
        <authorList>
            <person name="Chen B."/>
            <person name="Wang J.Y."/>
            <person name="Zheng P.J."/>
            <person name="Li K.L."/>
            <person name="Liang Y.M."/>
            <person name="Chen X.F."/>
            <person name="Zhang C."/>
            <person name="Zhao X."/>
            <person name="He X."/>
            <person name="Zhang G.Q."/>
            <person name="Liu Z.J."/>
            <person name="Xu Q."/>
        </authorList>
    </citation>
    <scope>NUCLEOTIDE SEQUENCE [LARGE SCALE GENOMIC DNA]</scope>
    <source>
        <strain evidence="2">GZMU011</strain>
    </source>
</reference>
<evidence type="ECO:0000313" key="3">
    <source>
        <dbReference type="Proteomes" id="UP001552299"/>
    </source>
</evidence>
<accession>A0ABD0VDM8</accession>